<dbReference type="Pfam" id="PF13417">
    <property type="entry name" value="GST_N_3"/>
    <property type="match status" value="1"/>
</dbReference>
<evidence type="ECO:0000313" key="5">
    <source>
        <dbReference type="Proteomes" id="UP000031838"/>
    </source>
</evidence>
<dbReference type="EC" id="5.2.1.2" evidence="4"/>
<dbReference type="GO" id="GO:0005737">
    <property type="term" value="C:cytoplasm"/>
    <property type="evidence" value="ECO:0007669"/>
    <property type="project" value="InterPro"/>
</dbReference>
<reference evidence="4 5" key="2">
    <citation type="journal article" date="2016" name="Appl. Microbiol. Biotechnol.">
        <title>Mutations improving production and secretion of extracellular lipase by Burkholderia glumae PG1.</title>
        <authorList>
            <person name="Knapp A."/>
            <person name="Voget S."/>
            <person name="Gao R."/>
            <person name="Zaburannyi N."/>
            <person name="Krysciak D."/>
            <person name="Breuer M."/>
            <person name="Hauer B."/>
            <person name="Streit W.R."/>
            <person name="Muller R."/>
            <person name="Daniel R."/>
            <person name="Jaeger K.E."/>
        </authorList>
    </citation>
    <scope>NUCLEOTIDE SEQUENCE [LARGE SCALE GENOMIC DNA]</scope>
    <source>
        <strain evidence="4 5">PG1</strain>
    </source>
</reference>
<dbReference type="EMBL" id="CP002580">
    <property type="protein sequence ID" value="AJK48084.1"/>
    <property type="molecule type" value="Genomic_DNA"/>
</dbReference>
<feature type="domain" description="GST N-terminal" evidence="2">
    <location>
        <begin position="1"/>
        <end position="81"/>
    </location>
</feature>
<dbReference type="PROSITE" id="PS50405">
    <property type="entry name" value="GST_CTER"/>
    <property type="match status" value="1"/>
</dbReference>
<dbReference type="PROSITE" id="PS50404">
    <property type="entry name" value="GST_NTER"/>
    <property type="match status" value="1"/>
</dbReference>
<dbReference type="CDD" id="cd03042">
    <property type="entry name" value="GST_N_Zeta"/>
    <property type="match status" value="1"/>
</dbReference>
<evidence type="ECO:0000259" key="2">
    <source>
        <dbReference type="PROSITE" id="PS50404"/>
    </source>
</evidence>
<dbReference type="InterPro" id="IPR010987">
    <property type="entry name" value="Glutathione-S-Trfase_C-like"/>
</dbReference>
<keyword evidence="4" id="KW-0413">Isomerase</keyword>
<sequence>MITLHGFQQSSASFRVRIALNLKGVRYETRSHDLSRGEHRARDYLAINPQGLLPSLEMPDAVLTQSLAIIEYLDARYPDPPLLPEDRLGEARVRALSQLIAADTHPVTSMRVANYLKQTLRHDDSDIREWRFHWFRESFGAFEALLEKSAETGRFCHGDQPTLADIALVPQVFTARRLGLQFDAWPTLTGITDACMDLPAFSQAYGEVYTPFSRVDTSTVG</sequence>
<dbReference type="AlphaFoldDB" id="A0A0B6S0Z2"/>
<feature type="domain" description="GST C-terminal" evidence="3">
    <location>
        <begin position="86"/>
        <end position="212"/>
    </location>
</feature>
<dbReference type="GO" id="GO:0016034">
    <property type="term" value="F:maleylacetoacetate isomerase activity"/>
    <property type="evidence" value="ECO:0007669"/>
    <property type="project" value="UniProtKB-EC"/>
</dbReference>
<dbReference type="Proteomes" id="UP000031838">
    <property type="component" value="Chromosome 1"/>
</dbReference>
<dbReference type="SUPFAM" id="SSF52833">
    <property type="entry name" value="Thioredoxin-like"/>
    <property type="match status" value="1"/>
</dbReference>
<dbReference type="Gene3D" id="3.40.30.10">
    <property type="entry name" value="Glutaredoxin"/>
    <property type="match status" value="1"/>
</dbReference>
<dbReference type="InterPro" id="IPR036249">
    <property type="entry name" value="Thioredoxin-like_sf"/>
</dbReference>
<dbReference type="InterPro" id="IPR034330">
    <property type="entry name" value="GST_Zeta_C"/>
</dbReference>
<name>A0A0B6S0Z2_BURPL</name>
<dbReference type="CDD" id="cd03191">
    <property type="entry name" value="GST_C_Zeta"/>
    <property type="match status" value="1"/>
</dbReference>
<dbReference type="InterPro" id="IPR040079">
    <property type="entry name" value="Glutathione_S-Trfase"/>
</dbReference>
<gene>
    <name evidence="4" type="primary">maiA2</name>
    <name evidence="4" type="ORF">BGL_1c36120</name>
</gene>
<dbReference type="Gene3D" id="1.20.1050.10">
    <property type="match status" value="1"/>
</dbReference>
<dbReference type="InterPro" id="IPR005955">
    <property type="entry name" value="GST_Zeta"/>
</dbReference>
<dbReference type="InterPro" id="IPR036282">
    <property type="entry name" value="Glutathione-S-Trfase_C_sf"/>
</dbReference>
<dbReference type="InterPro" id="IPR034333">
    <property type="entry name" value="GST_Zeta_N"/>
</dbReference>
<evidence type="ECO:0000313" key="4">
    <source>
        <dbReference type="EMBL" id="AJK48084.1"/>
    </source>
</evidence>
<dbReference type="HOGENOM" id="CLU_011226_20_1_4"/>
<dbReference type="KEGG" id="bgp:BGL_1c36120"/>
<dbReference type="SUPFAM" id="SSF47616">
    <property type="entry name" value="GST C-terminal domain-like"/>
    <property type="match status" value="1"/>
</dbReference>
<evidence type="ECO:0000256" key="1">
    <source>
        <dbReference type="ARBA" id="ARBA00010007"/>
    </source>
</evidence>
<dbReference type="PANTHER" id="PTHR42673:SF21">
    <property type="entry name" value="GLUTATHIONE S-TRANSFERASE YFCF"/>
    <property type="match status" value="1"/>
</dbReference>
<keyword evidence="5" id="KW-1185">Reference proteome</keyword>
<comment type="similarity">
    <text evidence="1">Belongs to the GST superfamily. Zeta family.</text>
</comment>
<dbReference type="NCBIfam" id="TIGR01262">
    <property type="entry name" value="maiA"/>
    <property type="match status" value="1"/>
</dbReference>
<reference evidence="5" key="1">
    <citation type="submission" date="2011-03" db="EMBL/GenBank/DDBJ databases">
        <authorList>
            <person name="Voget S."/>
            <person name="Streit W.R."/>
            <person name="Jaeger K.E."/>
            <person name="Daniel R."/>
        </authorList>
    </citation>
    <scope>NUCLEOTIDE SEQUENCE [LARGE SCALE GENOMIC DNA]</scope>
    <source>
        <strain evidence="5">PG1</strain>
    </source>
</reference>
<proteinExistence type="inferred from homology"/>
<protein>
    <submittedName>
        <fullName evidence="4">Maleylacetoacetate isomerase MaiA</fullName>
        <ecNumber evidence="4">5.2.1.2</ecNumber>
    </submittedName>
</protein>
<dbReference type="GO" id="GO:0006559">
    <property type="term" value="P:L-phenylalanine catabolic process"/>
    <property type="evidence" value="ECO:0007669"/>
    <property type="project" value="TreeGrafter"/>
</dbReference>
<dbReference type="Pfam" id="PF13410">
    <property type="entry name" value="GST_C_2"/>
    <property type="match status" value="1"/>
</dbReference>
<organism evidence="4 5">
    <name type="scientific">Burkholderia plantarii</name>
    <dbReference type="NCBI Taxonomy" id="41899"/>
    <lineage>
        <taxon>Bacteria</taxon>
        <taxon>Pseudomonadati</taxon>
        <taxon>Pseudomonadota</taxon>
        <taxon>Betaproteobacteria</taxon>
        <taxon>Burkholderiales</taxon>
        <taxon>Burkholderiaceae</taxon>
        <taxon>Burkholderia</taxon>
    </lineage>
</organism>
<dbReference type="PANTHER" id="PTHR42673">
    <property type="entry name" value="MALEYLACETOACETATE ISOMERASE"/>
    <property type="match status" value="1"/>
</dbReference>
<dbReference type="GO" id="GO:0006749">
    <property type="term" value="P:glutathione metabolic process"/>
    <property type="evidence" value="ECO:0007669"/>
    <property type="project" value="TreeGrafter"/>
</dbReference>
<dbReference type="GO" id="GO:0004364">
    <property type="term" value="F:glutathione transferase activity"/>
    <property type="evidence" value="ECO:0007669"/>
    <property type="project" value="TreeGrafter"/>
</dbReference>
<dbReference type="SFLD" id="SFLDS00019">
    <property type="entry name" value="Glutathione_Transferase_(cytos"/>
    <property type="match status" value="1"/>
</dbReference>
<evidence type="ECO:0000259" key="3">
    <source>
        <dbReference type="PROSITE" id="PS50405"/>
    </source>
</evidence>
<dbReference type="InterPro" id="IPR004045">
    <property type="entry name" value="Glutathione_S-Trfase_N"/>
</dbReference>
<dbReference type="SFLD" id="SFLDG00358">
    <property type="entry name" value="Main_(cytGST)"/>
    <property type="match status" value="1"/>
</dbReference>
<accession>A0A0B6S0Z2</accession>